<evidence type="ECO:0000256" key="11">
    <source>
        <dbReference type="SAM" id="SignalP"/>
    </source>
</evidence>
<dbReference type="GO" id="GO:0016042">
    <property type="term" value="P:lipid catabolic process"/>
    <property type="evidence" value="ECO:0007669"/>
    <property type="project" value="UniProtKB-KW"/>
</dbReference>
<evidence type="ECO:0000256" key="4">
    <source>
        <dbReference type="ARBA" id="ARBA00022801"/>
    </source>
</evidence>
<sequence>MRLMLLWLTVVGVALGQDVKTYSQDINDQIDMTVPQLINYWGYPCQTFDVTTDDGYILQLHRIPFGRESGPAPNKPVIFFQHGLEASSSNWVANLPHQSAGFVFADRGYDVWLGNMRGNMYSKRHVKLNPHHRDFWKFSFDHMVQYDLDAMINAVLKETNTESLYYVGHSQGTLTMFSKLSRDPDFHKKIKRFFALAPVGTVKHIGGLLHFLAKYFYDLVRVGSPFLGNGEFLPNNFLTRTLSKLVCGPKIGTILCDNMLFLITGPDSHQLNVTRTPIYTSQVPAGTSIQNVIHWAQMVRSGVLKQYEFLTQHENVQHYGSKDPPMYNLNEDNALVHLFWSDFDQLADKKDIEEFLIPSLRKEYVVENVPIKNYNHMDFVFGMNATQDIYYPILNRIREDFDLPPVEFKNLA</sequence>
<keyword evidence="14" id="KW-1185">Reference proteome</keyword>
<keyword evidence="3 11" id="KW-0732">Signal</keyword>
<accession>A0A811L6B9</accession>
<comment type="subcellular location">
    <subcellularLocation>
        <location evidence="1">Lysosome lumen</location>
    </subcellularLocation>
</comment>
<dbReference type="Gene3D" id="3.40.50.1820">
    <property type="entry name" value="alpha/beta hydrolase"/>
    <property type="match status" value="1"/>
</dbReference>
<evidence type="ECO:0000256" key="3">
    <source>
        <dbReference type="ARBA" id="ARBA00022729"/>
    </source>
</evidence>
<evidence type="ECO:0000313" key="14">
    <source>
        <dbReference type="Proteomes" id="UP000614601"/>
    </source>
</evidence>
<protein>
    <recommendedName>
        <fullName evidence="9">Lipase</fullName>
    </recommendedName>
</protein>
<dbReference type="PANTHER" id="PTHR11005">
    <property type="entry name" value="LYSOSOMAL ACID LIPASE-RELATED"/>
    <property type="match status" value="1"/>
</dbReference>
<gene>
    <name evidence="13" type="ORF">BOKJ2_LOCUS10054</name>
</gene>
<name>A0A811L6B9_9BILA</name>
<dbReference type="GO" id="GO:0043202">
    <property type="term" value="C:lysosomal lumen"/>
    <property type="evidence" value="ECO:0007669"/>
    <property type="project" value="UniProtKB-SubCell"/>
</dbReference>
<dbReference type="AlphaFoldDB" id="A0A811L6B9"/>
<feature type="active site" description="Charge relay system" evidence="10">
    <location>
        <position position="376"/>
    </location>
</feature>
<dbReference type="Proteomes" id="UP000783686">
    <property type="component" value="Unassembled WGS sequence"/>
</dbReference>
<evidence type="ECO:0000256" key="6">
    <source>
        <dbReference type="ARBA" id="ARBA00023098"/>
    </source>
</evidence>
<dbReference type="InterPro" id="IPR029058">
    <property type="entry name" value="AB_hydrolase_fold"/>
</dbReference>
<keyword evidence="8" id="KW-0458">Lysosome</keyword>
<evidence type="ECO:0000256" key="9">
    <source>
        <dbReference type="PIRNR" id="PIRNR000862"/>
    </source>
</evidence>
<evidence type="ECO:0000256" key="10">
    <source>
        <dbReference type="PIRSR" id="PIRSR000862-1"/>
    </source>
</evidence>
<dbReference type="InterPro" id="IPR006693">
    <property type="entry name" value="AB_hydrolase_lipase"/>
</dbReference>
<dbReference type="Pfam" id="PF04083">
    <property type="entry name" value="Abhydro_lipase"/>
    <property type="match status" value="1"/>
</dbReference>
<keyword evidence="4 9" id="KW-0378">Hydrolase</keyword>
<dbReference type="Proteomes" id="UP000614601">
    <property type="component" value="Unassembled WGS sequence"/>
</dbReference>
<dbReference type="PIRSF" id="PIRSF000862">
    <property type="entry name" value="Steryl_ester_lip"/>
    <property type="match status" value="1"/>
</dbReference>
<dbReference type="SUPFAM" id="SSF53474">
    <property type="entry name" value="alpha/beta-Hydrolases"/>
    <property type="match status" value="1"/>
</dbReference>
<comment type="similarity">
    <text evidence="2 9">Belongs to the AB hydrolase superfamily. Lipase family.</text>
</comment>
<evidence type="ECO:0000256" key="7">
    <source>
        <dbReference type="ARBA" id="ARBA00023180"/>
    </source>
</evidence>
<evidence type="ECO:0000313" key="13">
    <source>
        <dbReference type="EMBL" id="CAD5223259.1"/>
    </source>
</evidence>
<dbReference type="OrthoDB" id="9974421at2759"/>
<evidence type="ECO:0000256" key="8">
    <source>
        <dbReference type="ARBA" id="ARBA00023228"/>
    </source>
</evidence>
<feature type="active site" description="Charge relay system" evidence="10">
    <location>
        <position position="344"/>
    </location>
</feature>
<dbReference type="EMBL" id="CAJFDH010000005">
    <property type="protein sequence ID" value="CAD5223259.1"/>
    <property type="molecule type" value="Genomic_DNA"/>
</dbReference>
<proteinExistence type="inferred from homology"/>
<feature type="active site" description="Nucleophile" evidence="10">
    <location>
        <position position="170"/>
    </location>
</feature>
<evidence type="ECO:0000256" key="2">
    <source>
        <dbReference type="ARBA" id="ARBA00010701"/>
    </source>
</evidence>
<dbReference type="InterPro" id="IPR025483">
    <property type="entry name" value="Lipase_euk"/>
</dbReference>
<organism evidence="13 14">
    <name type="scientific">Bursaphelenchus okinawaensis</name>
    <dbReference type="NCBI Taxonomy" id="465554"/>
    <lineage>
        <taxon>Eukaryota</taxon>
        <taxon>Metazoa</taxon>
        <taxon>Ecdysozoa</taxon>
        <taxon>Nematoda</taxon>
        <taxon>Chromadorea</taxon>
        <taxon>Rhabditida</taxon>
        <taxon>Tylenchina</taxon>
        <taxon>Tylenchomorpha</taxon>
        <taxon>Aphelenchoidea</taxon>
        <taxon>Aphelenchoididae</taxon>
        <taxon>Bursaphelenchus</taxon>
    </lineage>
</organism>
<feature type="domain" description="Partial AB-hydrolase lipase" evidence="12">
    <location>
        <begin position="34"/>
        <end position="95"/>
    </location>
</feature>
<keyword evidence="5 9" id="KW-0442">Lipid degradation</keyword>
<dbReference type="FunFam" id="3.40.50.1820:FF:000021">
    <property type="entry name" value="Lipase"/>
    <property type="match status" value="1"/>
</dbReference>
<dbReference type="EMBL" id="CAJFCW020000005">
    <property type="protein sequence ID" value="CAG9117412.1"/>
    <property type="molecule type" value="Genomic_DNA"/>
</dbReference>
<feature type="signal peptide" evidence="11">
    <location>
        <begin position="1"/>
        <end position="16"/>
    </location>
</feature>
<reference evidence="13" key="1">
    <citation type="submission" date="2020-09" db="EMBL/GenBank/DDBJ databases">
        <authorList>
            <person name="Kikuchi T."/>
        </authorList>
    </citation>
    <scope>NUCLEOTIDE SEQUENCE</scope>
    <source>
        <strain evidence="13">SH1</strain>
    </source>
</reference>
<evidence type="ECO:0000256" key="5">
    <source>
        <dbReference type="ARBA" id="ARBA00022963"/>
    </source>
</evidence>
<evidence type="ECO:0000259" key="12">
    <source>
        <dbReference type="Pfam" id="PF04083"/>
    </source>
</evidence>
<dbReference type="GO" id="GO:0016788">
    <property type="term" value="F:hydrolase activity, acting on ester bonds"/>
    <property type="evidence" value="ECO:0007669"/>
    <property type="project" value="InterPro"/>
</dbReference>
<evidence type="ECO:0000256" key="1">
    <source>
        <dbReference type="ARBA" id="ARBA00004227"/>
    </source>
</evidence>
<comment type="caution">
    <text evidence="13">The sequence shown here is derived from an EMBL/GenBank/DDBJ whole genome shotgun (WGS) entry which is preliminary data.</text>
</comment>
<feature type="chain" id="PRO_5035595507" description="Lipase" evidence="11">
    <location>
        <begin position="17"/>
        <end position="412"/>
    </location>
</feature>
<keyword evidence="6" id="KW-0443">Lipid metabolism</keyword>
<keyword evidence="7" id="KW-0325">Glycoprotein</keyword>